<dbReference type="SUPFAM" id="SSF52096">
    <property type="entry name" value="ClpP/crotonase"/>
    <property type="match status" value="1"/>
</dbReference>
<name>A0A2S0NFN3_9HYPH</name>
<gene>
    <name evidence="2" type="ORF">C6569_18260</name>
</gene>
<accession>A0A2S0NFN3</accession>
<organism evidence="2 3">
    <name type="scientific">Phreatobacter cathodiphilus</name>
    <dbReference type="NCBI Taxonomy" id="1868589"/>
    <lineage>
        <taxon>Bacteria</taxon>
        <taxon>Pseudomonadati</taxon>
        <taxon>Pseudomonadota</taxon>
        <taxon>Alphaproteobacteria</taxon>
        <taxon>Hyphomicrobiales</taxon>
        <taxon>Phreatobacteraceae</taxon>
        <taxon>Phreatobacter</taxon>
    </lineage>
</organism>
<dbReference type="InterPro" id="IPR029045">
    <property type="entry name" value="ClpP/crotonase-like_dom_sf"/>
</dbReference>
<dbReference type="PANTHER" id="PTHR43459:SF1">
    <property type="entry name" value="EG:BACN32G11.4 PROTEIN"/>
    <property type="match status" value="1"/>
</dbReference>
<dbReference type="Gene3D" id="1.10.12.10">
    <property type="entry name" value="Lyase 2-enoyl-coa Hydratase, Chain A, domain 2"/>
    <property type="match status" value="1"/>
</dbReference>
<evidence type="ECO:0000256" key="1">
    <source>
        <dbReference type="ARBA" id="ARBA00005254"/>
    </source>
</evidence>
<dbReference type="EMBL" id="CP027668">
    <property type="protein sequence ID" value="AVO46846.1"/>
    <property type="molecule type" value="Genomic_DNA"/>
</dbReference>
<proteinExistence type="inferred from homology"/>
<dbReference type="AlphaFoldDB" id="A0A2S0NFN3"/>
<dbReference type="InterPro" id="IPR014748">
    <property type="entry name" value="Enoyl-CoA_hydra_C"/>
</dbReference>
<protein>
    <submittedName>
        <fullName evidence="2">Enoyl-CoA hydratase</fullName>
    </submittedName>
</protein>
<evidence type="ECO:0000313" key="2">
    <source>
        <dbReference type="EMBL" id="AVO46846.1"/>
    </source>
</evidence>
<dbReference type="Pfam" id="PF00378">
    <property type="entry name" value="ECH_1"/>
    <property type="match status" value="1"/>
</dbReference>
<dbReference type="Gene3D" id="3.90.226.10">
    <property type="entry name" value="2-enoyl-CoA Hydratase, Chain A, domain 1"/>
    <property type="match status" value="1"/>
</dbReference>
<dbReference type="CDD" id="cd06558">
    <property type="entry name" value="crotonase-like"/>
    <property type="match status" value="1"/>
</dbReference>
<dbReference type="GO" id="GO:0003824">
    <property type="term" value="F:catalytic activity"/>
    <property type="evidence" value="ECO:0007669"/>
    <property type="project" value="UniProtKB-ARBA"/>
</dbReference>
<dbReference type="KEGG" id="phr:C6569_18260"/>
<comment type="similarity">
    <text evidence="1">Belongs to the enoyl-CoA hydratase/isomerase family.</text>
</comment>
<reference evidence="2 3" key="1">
    <citation type="submission" date="2018-03" db="EMBL/GenBank/DDBJ databases">
        <title>Genome sequencing of Phreatobacter sp.</title>
        <authorList>
            <person name="Kim S.-J."/>
            <person name="Heo J."/>
            <person name="Kwon S.-W."/>
        </authorList>
    </citation>
    <scope>NUCLEOTIDE SEQUENCE [LARGE SCALE GENOMIC DNA]</scope>
    <source>
        <strain evidence="2 3">S-12</strain>
    </source>
</reference>
<sequence length="263" mass="27628">MTDATTEASVLVRRDGAVATLVLNEPKSMNAMSGGIKAGIEETLPGLLADPEVRAVVITGTGRAFCAGGDIRSMDDRGTLSVKTRMTRTYRWLIPLLTADKPIVCAVNGAAAGAGLSLALTGDIILASREARFKAGFPGLGAAADLGLAYTLPRAVGYQRASDILLTNREVSAEEAHQMGLVARLAEPEALMAAAMETAQALAAGPTVSLGLTKRLMRRAYELPIEGFLEFEAMAQVVAFGSDDFGEGVAAFRGKRRPDFKGR</sequence>
<dbReference type="RefSeq" id="WP_106750216.1">
    <property type="nucleotide sequence ID" value="NZ_CP027668.1"/>
</dbReference>
<dbReference type="InterPro" id="IPR001753">
    <property type="entry name" value="Enoyl-CoA_hydra/iso"/>
</dbReference>
<dbReference type="Proteomes" id="UP000237889">
    <property type="component" value="Chromosome"/>
</dbReference>
<keyword evidence="3" id="KW-1185">Reference proteome</keyword>
<dbReference type="PANTHER" id="PTHR43459">
    <property type="entry name" value="ENOYL-COA HYDRATASE"/>
    <property type="match status" value="1"/>
</dbReference>
<dbReference type="OrthoDB" id="9781757at2"/>
<evidence type="ECO:0000313" key="3">
    <source>
        <dbReference type="Proteomes" id="UP000237889"/>
    </source>
</evidence>